<feature type="region of interest" description="Disordered" evidence="1">
    <location>
        <begin position="170"/>
        <end position="229"/>
    </location>
</feature>
<name>A0A1I8BT10_MELHA</name>
<reference evidence="3" key="1">
    <citation type="submission" date="2016-11" db="UniProtKB">
        <authorList>
            <consortium name="WormBaseParasite"/>
        </authorList>
    </citation>
    <scope>IDENTIFICATION</scope>
</reference>
<sequence>MIDLFKQPVRVFQFIWKNPIESNKILDLRIQCNDKFKNKFITFLNKQKVGEQIFEYQTDYLRTIVCPDDEYNLVINNENHNLKCGEAIHSVDKLNVYEINLNNKESPCKLMETKGQVIQEYLVILQTYFMIVEMQMKEIFGEENGIEIIEDWKKNNYSKNETQNIVNQHLQPSPSLNVQRNHGKNVAETSSQQEKKSANKPPIHPNSKSKDMLDVPMKKQKYSATYDCK</sequence>
<accession>A0A1I8BT10</accession>
<evidence type="ECO:0000313" key="2">
    <source>
        <dbReference type="Proteomes" id="UP000095281"/>
    </source>
</evidence>
<dbReference type="AlphaFoldDB" id="A0A1I8BT10"/>
<evidence type="ECO:0000256" key="1">
    <source>
        <dbReference type="SAM" id="MobiDB-lite"/>
    </source>
</evidence>
<feature type="compositionally biased region" description="Basic and acidic residues" evidence="1">
    <location>
        <begin position="208"/>
        <end position="217"/>
    </location>
</feature>
<feature type="compositionally biased region" description="Polar residues" evidence="1">
    <location>
        <begin position="170"/>
        <end position="180"/>
    </location>
</feature>
<keyword evidence="2" id="KW-1185">Reference proteome</keyword>
<dbReference type="WBParaSite" id="MhA1_Contig586.frz3.gene11">
    <property type="protein sequence ID" value="MhA1_Contig586.frz3.gene11"/>
    <property type="gene ID" value="MhA1_Contig586.frz3.gene11"/>
</dbReference>
<proteinExistence type="predicted"/>
<organism evidence="2 3">
    <name type="scientific">Meloidogyne hapla</name>
    <name type="common">Root-knot nematode worm</name>
    <dbReference type="NCBI Taxonomy" id="6305"/>
    <lineage>
        <taxon>Eukaryota</taxon>
        <taxon>Metazoa</taxon>
        <taxon>Ecdysozoa</taxon>
        <taxon>Nematoda</taxon>
        <taxon>Chromadorea</taxon>
        <taxon>Rhabditida</taxon>
        <taxon>Tylenchina</taxon>
        <taxon>Tylenchomorpha</taxon>
        <taxon>Tylenchoidea</taxon>
        <taxon>Meloidogynidae</taxon>
        <taxon>Meloidogyninae</taxon>
        <taxon>Meloidogyne</taxon>
    </lineage>
</organism>
<protein>
    <submittedName>
        <fullName evidence="3">Uncharacterized protein</fullName>
    </submittedName>
</protein>
<evidence type="ECO:0000313" key="3">
    <source>
        <dbReference type="WBParaSite" id="MhA1_Contig586.frz3.gene11"/>
    </source>
</evidence>
<dbReference type="Proteomes" id="UP000095281">
    <property type="component" value="Unplaced"/>
</dbReference>